<keyword evidence="4 7" id="KW-0547">Nucleotide-binding</keyword>
<dbReference type="SMART" id="SM00220">
    <property type="entry name" value="S_TKc"/>
    <property type="match status" value="1"/>
</dbReference>
<dbReference type="GO" id="GO:0005524">
    <property type="term" value="F:ATP binding"/>
    <property type="evidence" value="ECO:0007669"/>
    <property type="project" value="UniProtKB-UniRule"/>
</dbReference>
<dbReference type="GO" id="GO:0004674">
    <property type="term" value="F:protein serine/threonine kinase activity"/>
    <property type="evidence" value="ECO:0007669"/>
    <property type="project" value="UniProtKB-EC"/>
</dbReference>
<evidence type="ECO:0000313" key="10">
    <source>
        <dbReference type="EMBL" id="JAT50516.1"/>
    </source>
</evidence>
<dbReference type="EMBL" id="GDJX01017420">
    <property type="protein sequence ID" value="JAT50516.1"/>
    <property type="molecule type" value="Transcribed_RNA"/>
</dbReference>
<protein>
    <recommendedName>
        <fullName evidence="2">non-specific serine/threonine protein kinase</fullName>
        <ecNumber evidence="2">2.7.11.1</ecNumber>
    </recommendedName>
</protein>
<dbReference type="PROSITE" id="PS00107">
    <property type="entry name" value="PROTEIN_KINASE_ATP"/>
    <property type="match status" value="1"/>
</dbReference>
<organism evidence="10">
    <name type="scientific">Anthurium amnicola</name>
    <dbReference type="NCBI Taxonomy" id="1678845"/>
    <lineage>
        <taxon>Eukaryota</taxon>
        <taxon>Viridiplantae</taxon>
        <taxon>Streptophyta</taxon>
        <taxon>Embryophyta</taxon>
        <taxon>Tracheophyta</taxon>
        <taxon>Spermatophyta</taxon>
        <taxon>Magnoliopsida</taxon>
        <taxon>Liliopsida</taxon>
        <taxon>Araceae</taxon>
        <taxon>Pothoideae</taxon>
        <taxon>Potheae</taxon>
        <taxon>Anthurium</taxon>
    </lineage>
</organism>
<accession>A0A1D1Y7G3</accession>
<dbReference type="InterPro" id="IPR050235">
    <property type="entry name" value="CK1_Ser-Thr_kinase"/>
</dbReference>
<keyword evidence="5 10" id="KW-0418">Kinase</keyword>
<name>A0A1D1Y7G3_9ARAE</name>
<dbReference type="Pfam" id="PF00069">
    <property type="entry name" value="Pkinase"/>
    <property type="match status" value="1"/>
</dbReference>
<evidence type="ECO:0000256" key="7">
    <source>
        <dbReference type="PROSITE-ProRule" id="PRU10141"/>
    </source>
</evidence>
<dbReference type="Gene3D" id="1.10.510.10">
    <property type="entry name" value="Transferase(Phosphotransferase) domain 1"/>
    <property type="match status" value="1"/>
</dbReference>
<feature type="binding site" evidence="7">
    <location>
        <position position="56"/>
    </location>
    <ligand>
        <name>ATP</name>
        <dbReference type="ChEBI" id="CHEBI:30616"/>
    </ligand>
</feature>
<reference evidence="10" key="1">
    <citation type="submission" date="2015-07" db="EMBL/GenBank/DDBJ databases">
        <title>Transcriptome Assembly of Anthurium amnicola.</title>
        <authorList>
            <person name="Suzuki J."/>
        </authorList>
    </citation>
    <scope>NUCLEOTIDE SEQUENCE</scope>
</reference>
<evidence type="ECO:0000256" key="5">
    <source>
        <dbReference type="ARBA" id="ARBA00022777"/>
    </source>
</evidence>
<evidence type="ECO:0000256" key="3">
    <source>
        <dbReference type="ARBA" id="ARBA00022679"/>
    </source>
</evidence>
<dbReference type="PANTHER" id="PTHR11909">
    <property type="entry name" value="CASEIN KINASE-RELATED"/>
    <property type="match status" value="1"/>
</dbReference>
<dbReference type="EC" id="2.7.11.1" evidence="2"/>
<proteinExistence type="inferred from homology"/>
<evidence type="ECO:0000256" key="2">
    <source>
        <dbReference type="ARBA" id="ARBA00012513"/>
    </source>
</evidence>
<dbReference type="InterPro" id="IPR055900">
    <property type="entry name" value="DUF7477"/>
</dbReference>
<evidence type="ECO:0000259" key="9">
    <source>
        <dbReference type="PROSITE" id="PS50011"/>
    </source>
</evidence>
<dbReference type="PROSITE" id="PS00108">
    <property type="entry name" value="PROTEIN_KINASE_ST"/>
    <property type="match status" value="1"/>
</dbReference>
<evidence type="ECO:0000256" key="1">
    <source>
        <dbReference type="ARBA" id="ARBA00005926"/>
    </source>
</evidence>
<feature type="region of interest" description="Disordered" evidence="8">
    <location>
        <begin position="1"/>
        <end position="21"/>
    </location>
</feature>
<dbReference type="SUPFAM" id="SSF56112">
    <property type="entry name" value="Protein kinase-like (PK-like)"/>
    <property type="match status" value="1"/>
</dbReference>
<keyword evidence="3" id="KW-0808">Transferase</keyword>
<dbReference type="Pfam" id="PF24289">
    <property type="entry name" value="DUF7477"/>
    <property type="match status" value="1"/>
</dbReference>
<sequence length="561" mass="64250">MSGQHSDDVENKKAPLEKVQVDNSPTYITGHRLGKGGFGVVYVGARTGTSDQVAIKFERINGEVSQSKKPNEWKAYEALSEIPGVPRIHYKGQQKGYHVLIMDFLGPSLRDCQDIVSVDWVKDIAIQTIKILKDVHSIGYVHGDIKPNNLLFDSCGTSNRKLFLVDFGLATRWKKDSGQHVEYDQQPNIFRGTAEYASVHTHLGRTHSRRDDLESLAYTLIFLLRGSLLLKELEEENKDKVHRCFLVCKRKMSLSPEELCSSLPQCFRKFFEYVVGLKFDEKPKYKRCISLFKGIRDPEKPISAVDVEQEAEHIRTGKPATQWISVYDARQPMKQRYHYNVTDENLKYFIEKGKEEKLFISSVASFNNLWALIIDAGTGFSDQVYKSSSSFHNEEWIKEQWKEHYYITAIAGRDDGSSLIVMSKGTQYKQQDYNVYDSFTFTPIKEIRGEDFYVTSMATAGTGSQWAVVMSRSDVTLGQDQVVELDFRYPYEGIHRRWENGFQITATAATPDQAAFIFTGPRNPQGLQVTYRSSNFPSQNIKKEWDRNMYVTSICYGRTIS</sequence>
<keyword evidence="6 7" id="KW-0067">ATP-binding</keyword>
<dbReference type="InterPro" id="IPR008271">
    <property type="entry name" value="Ser/Thr_kinase_AS"/>
</dbReference>
<dbReference type="AlphaFoldDB" id="A0A1D1Y7G3"/>
<comment type="similarity">
    <text evidence="1">Belongs to the protein kinase superfamily. CK1 Ser/Thr protein kinase family. Casein kinase I subfamily.</text>
</comment>
<dbReference type="InterPro" id="IPR011009">
    <property type="entry name" value="Kinase-like_dom_sf"/>
</dbReference>
<evidence type="ECO:0000256" key="4">
    <source>
        <dbReference type="ARBA" id="ARBA00022741"/>
    </source>
</evidence>
<evidence type="ECO:0000256" key="8">
    <source>
        <dbReference type="SAM" id="MobiDB-lite"/>
    </source>
</evidence>
<gene>
    <name evidence="10" type="primary">cki2_2</name>
    <name evidence="10" type="ORF">g.106104</name>
</gene>
<dbReference type="InterPro" id="IPR017441">
    <property type="entry name" value="Protein_kinase_ATP_BS"/>
</dbReference>
<evidence type="ECO:0000256" key="6">
    <source>
        <dbReference type="ARBA" id="ARBA00022840"/>
    </source>
</evidence>
<dbReference type="PROSITE" id="PS50011">
    <property type="entry name" value="PROTEIN_KINASE_DOM"/>
    <property type="match status" value="1"/>
</dbReference>
<feature type="domain" description="Protein kinase" evidence="9">
    <location>
        <begin position="27"/>
        <end position="295"/>
    </location>
</feature>
<feature type="compositionally biased region" description="Basic and acidic residues" evidence="8">
    <location>
        <begin position="1"/>
        <end position="20"/>
    </location>
</feature>
<dbReference type="InterPro" id="IPR000719">
    <property type="entry name" value="Prot_kinase_dom"/>
</dbReference>